<comment type="caution">
    <text evidence="2">The sequence shown here is derived from an EMBL/GenBank/DDBJ whole genome shotgun (WGS) entry which is preliminary data.</text>
</comment>
<keyword evidence="1" id="KW-0732">Signal</keyword>
<protein>
    <submittedName>
        <fullName evidence="2">Uncharacterized protein</fullName>
    </submittedName>
</protein>
<dbReference type="PANTHER" id="PTHR39142:SF1">
    <property type="entry name" value="AEL197CP"/>
    <property type="match status" value="1"/>
</dbReference>
<dbReference type="PANTHER" id="PTHR39142">
    <property type="entry name" value="MID1P"/>
    <property type="match status" value="1"/>
</dbReference>
<dbReference type="AlphaFoldDB" id="A0A8S0XRE4"/>
<dbReference type="EMBL" id="CACVBS010000078">
    <property type="protein sequence ID" value="CAA7269423.1"/>
    <property type="molecule type" value="Genomic_DNA"/>
</dbReference>
<sequence>MLPESLLCLLSATFAFAQARQQLTLDSVASFNTLRLNPPSFSIPQEERLAVSIALCSVTSSQPRFFVSNISNSDGQSDPGPAGGTNVFEIKMVDGLGSWTGGFPNGGLLSVQSSDSDGFSFDVGLSTNAEPLHQNITLPFLGDTTSNQAIVLSAPFAKFDIPVPSYPNYTLPAANMSQPPPPSSTPNMTLIVTETSRAITGGPRTGCFLSSQTTTGAIDEQMVWARDILGYRSQWLLSGLTPSTNYTAFVIQDSTKVSGPIYFTTKSAAFLCPLVHSLPFCPGVAYSMPLPAPPAGSTSYTAANLPSTLTDPLISYIANFTHVLSTFACGRDWYSPLKGCDDCQREYRRWLCAVSLPRCSEASPANPDGFTSVPAEPSATGIVASKVAQQVLSALVPVETRDPPRNEFMPELGQPYTALLPCLEQCNIMDRACPPFVGIKCPTSTFNAGASYGVGYIDSADGDEFGGLTGTAQDRWGNVWCQLV</sequence>
<evidence type="ECO:0000313" key="2">
    <source>
        <dbReference type="EMBL" id="CAA7269423.1"/>
    </source>
</evidence>
<feature type="signal peptide" evidence="1">
    <location>
        <begin position="1"/>
        <end position="19"/>
    </location>
</feature>
<gene>
    <name evidence="2" type="ORF">AAE3_LOCUS11624</name>
</gene>
<feature type="chain" id="PRO_5035819353" evidence="1">
    <location>
        <begin position="20"/>
        <end position="484"/>
    </location>
</feature>
<keyword evidence="3" id="KW-1185">Reference proteome</keyword>
<reference evidence="2 3" key="1">
    <citation type="submission" date="2020-01" db="EMBL/GenBank/DDBJ databases">
        <authorList>
            <person name="Gupta K D."/>
        </authorList>
    </citation>
    <scope>NUCLEOTIDE SEQUENCE [LARGE SCALE GENOMIC DNA]</scope>
</reference>
<dbReference type="GO" id="GO:0098703">
    <property type="term" value="P:calcium ion import across plasma membrane"/>
    <property type="evidence" value="ECO:0007669"/>
    <property type="project" value="InterPro"/>
</dbReference>
<proteinExistence type="predicted"/>
<dbReference type="Proteomes" id="UP000467700">
    <property type="component" value="Unassembled WGS sequence"/>
</dbReference>
<evidence type="ECO:0000313" key="3">
    <source>
        <dbReference type="Proteomes" id="UP000467700"/>
    </source>
</evidence>
<name>A0A8S0XRE4_CYCAE</name>
<evidence type="ECO:0000256" key="1">
    <source>
        <dbReference type="SAM" id="SignalP"/>
    </source>
</evidence>
<dbReference type="InterPro" id="IPR024338">
    <property type="entry name" value="MID1/Yam8"/>
</dbReference>
<dbReference type="GO" id="GO:0005262">
    <property type="term" value="F:calcium channel activity"/>
    <property type="evidence" value="ECO:0007669"/>
    <property type="project" value="InterPro"/>
</dbReference>
<organism evidence="2 3">
    <name type="scientific">Cyclocybe aegerita</name>
    <name type="common">Black poplar mushroom</name>
    <name type="synonym">Agrocybe aegerita</name>
    <dbReference type="NCBI Taxonomy" id="1973307"/>
    <lineage>
        <taxon>Eukaryota</taxon>
        <taxon>Fungi</taxon>
        <taxon>Dikarya</taxon>
        <taxon>Basidiomycota</taxon>
        <taxon>Agaricomycotina</taxon>
        <taxon>Agaricomycetes</taxon>
        <taxon>Agaricomycetidae</taxon>
        <taxon>Agaricales</taxon>
        <taxon>Agaricineae</taxon>
        <taxon>Bolbitiaceae</taxon>
        <taxon>Cyclocybe</taxon>
    </lineage>
</organism>
<dbReference type="OrthoDB" id="5405745at2759"/>
<dbReference type="Pfam" id="PF12929">
    <property type="entry name" value="Mid1"/>
    <property type="match status" value="1"/>
</dbReference>
<accession>A0A8S0XRE4</accession>